<organism evidence="2">
    <name type="scientific">hydrothermal vent metagenome</name>
    <dbReference type="NCBI Taxonomy" id="652676"/>
    <lineage>
        <taxon>unclassified sequences</taxon>
        <taxon>metagenomes</taxon>
        <taxon>ecological metagenomes</taxon>
    </lineage>
</organism>
<evidence type="ECO:0000313" key="2">
    <source>
        <dbReference type="EMBL" id="VAX22239.1"/>
    </source>
</evidence>
<dbReference type="EMBL" id="UOGA01000219">
    <property type="protein sequence ID" value="VAX22239.1"/>
    <property type="molecule type" value="Genomic_DNA"/>
</dbReference>
<feature type="non-terminal residue" evidence="2">
    <location>
        <position position="32"/>
    </location>
</feature>
<keyword evidence="1" id="KW-0472">Membrane</keyword>
<reference evidence="2" key="1">
    <citation type="submission" date="2018-06" db="EMBL/GenBank/DDBJ databases">
        <authorList>
            <person name="Zhirakovskaya E."/>
        </authorList>
    </citation>
    <scope>NUCLEOTIDE SEQUENCE</scope>
</reference>
<keyword evidence="1" id="KW-1133">Transmembrane helix</keyword>
<keyword evidence="1" id="KW-0812">Transmembrane</keyword>
<accession>A0A3B1BWB7</accession>
<name>A0A3B1BWB7_9ZZZZ</name>
<sequence>MIIDPGFDDLAMTMILFAMVILLSIREGLNIE</sequence>
<proteinExistence type="predicted"/>
<evidence type="ECO:0000256" key="1">
    <source>
        <dbReference type="SAM" id="Phobius"/>
    </source>
</evidence>
<gene>
    <name evidence="2" type="ORF">MNBD_NITROSPINAE04-2023</name>
</gene>
<dbReference type="AlphaFoldDB" id="A0A3B1BWB7"/>
<protein>
    <submittedName>
        <fullName evidence="2">Uncharacterized protein</fullName>
    </submittedName>
</protein>
<feature type="transmembrane region" description="Helical" evidence="1">
    <location>
        <begin position="6"/>
        <end position="25"/>
    </location>
</feature>